<feature type="compositionally biased region" description="Low complexity" evidence="2">
    <location>
        <begin position="487"/>
        <end position="497"/>
    </location>
</feature>
<keyword evidence="3" id="KW-0812">Transmembrane</keyword>
<dbReference type="SUPFAM" id="SSF50630">
    <property type="entry name" value="Acid proteases"/>
    <property type="match status" value="1"/>
</dbReference>
<organism evidence="6 7">
    <name type="scientific">Aureobasidium pullulans</name>
    <name type="common">Black yeast</name>
    <name type="synonym">Pullularia pullulans</name>
    <dbReference type="NCBI Taxonomy" id="5580"/>
    <lineage>
        <taxon>Eukaryota</taxon>
        <taxon>Fungi</taxon>
        <taxon>Dikarya</taxon>
        <taxon>Ascomycota</taxon>
        <taxon>Pezizomycotina</taxon>
        <taxon>Dothideomycetes</taxon>
        <taxon>Dothideomycetidae</taxon>
        <taxon>Dothideales</taxon>
        <taxon>Saccotheciaceae</taxon>
        <taxon>Aureobasidium</taxon>
    </lineage>
</organism>
<feature type="region of interest" description="Disordered" evidence="2">
    <location>
        <begin position="487"/>
        <end position="553"/>
    </location>
</feature>
<dbReference type="InterPro" id="IPR021109">
    <property type="entry name" value="Peptidase_aspartic_dom_sf"/>
</dbReference>
<comment type="caution">
    <text evidence="6">The sequence shown here is derived from an EMBL/GenBank/DDBJ whole genome shotgun (WGS) entry which is preliminary data.</text>
</comment>
<dbReference type="InterPro" id="IPR033121">
    <property type="entry name" value="PEPTIDASE_A1"/>
</dbReference>
<dbReference type="Gene3D" id="2.40.70.10">
    <property type="entry name" value="Acid Proteases"/>
    <property type="match status" value="2"/>
</dbReference>
<keyword evidence="3" id="KW-1133">Transmembrane helix</keyword>
<feature type="transmembrane region" description="Helical" evidence="3">
    <location>
        <begin position="444"/>
        <end position="465"/>
    </location>
</feature>
<feature type="compositionally biased region" description="Basic and acidic residues" evidence="2">
    <location>
        <begin position="581"/>
        <end position="604"/>
    </location>
</feature>
<feature type="signal peptide" evidence="4">
    <location>
        <begin position="1"/>
        <end position="18"/>
    </location>
</feature>
<evidence type="ECO:0000256" key="2">
    <source>
        <dbReference type="SAM" id="MobiDB-lite"/>
    </source>
</evidence>
<name>A0ABR0TT81_AURPU</name>
<reference evidence="6 7" key="1">
    <citation type="submission" date="2023-11" db="EMBL/GenBank/DDBJ databases">
        <title>Draft genome sequence and annotation of the polyextremotolerant black yeast-like fungus Aureobasidium pullulans NRRL 62042.</title>
        <authorList>
            <person name="Dielentheis-Frenken M.R.E."/>
            <person name="Wibberg D."/>
            <person name="Blank L.M."/>
            <person name="Tiso T."/>
        </authorList>
    </citation>
    <scope>NUCLEOTIDE SEQUENCE [LARGE SCALE GENOMIC DNA]</scope>
    <source>
        <strain evidence="6 7">NRRL 62042</strain>
    </source>
</reference>
<dbReference type="InterPro" id="IPR001461">
    <property type="entry name" value="Aspartic_peptidase_A1"/>
</dbReference>
<comment type="similarity">
    <text evidence="1">Belongs to the peptidase A1 family.</text>
</comment>
<evidence type="ECO:0000313" key="6">
    <source>
        <dbReference type="EMBL" id="KAK6007668.1"/>
    </source>
</evidence>
<dbReference type="PRINTS" id="PR00792">
    <property type="entry name" value="PEPSIN"/>
</dbReference>
<accession>A0ABR0TT81</accession>
<evidence type="ECO:0000256" key="3">
    <source>
        <dbReference type="SAM" id="Phobius"/>
    </source>
</evidence>
<dbReference type="Proteomes" id="UP001341245">
    <property type="component" value="Unassembled WGS sequence"/>
</dbReference>
<keyword evidence="3" id="KW-0472">Membrane</keyword>
<evidence type="ECO:0000259" key="5">
    <source>
        <dbReference type="PROSITE" id="PS51767"/>
    </source>
</evidence>
<dbReference type="EMBL" id="JASGXD010000002">
    <property type="protein sequence ID" value="KAK6007668.1"/>
    <property type="molecule type" value="Genomic_DNA"/>
</dbReference>
<evidence type="ECO:0000256" key="4">
    <source>
        <dbReference type="SAM" id="SignalP"/>
    </source>
</evidence>
<feature type="compositionally biased region" description="Basic and acidic residues" evidence="2">
    <location>
        <begin position="537"/>
        <end position="553"/>
    </location>
</feature>
<dbReference type="PANTHER" id="PTHR47965">
    <property type="entry name" value="ASPARTYL PROTEASE-RELATED"/>
    <property type="match status" value="1"/>
</dbReference>
<evidence type="ECO:0000256" key="1">
    <source>
        <dbReference type="ARBA" id="ARBA00007447"/>
    </source>
</evidence>
<feature type="region of interest" description="Disordered" evidence="2">
    <location>
        <begin position="578"/>
        <end position="610"/>
    </location>
</feature>
<evidence type="ECO:0000313" key="7">
    <source>
        <dbReference type="Proteomes" id="UP001341245"/>
    </source>
</evidence>
<protein>
    <recommendedName>
        <fullName evidence="5">Peptidase A1 domain-containing protein</fullName>
    </recommendedName>
</protein>
<dbReference type="Pfam" id="PF00026">
    <property type="entry name" value="Asp"/>
    <property type="match status" value="1"/>
</dbReference>
<keyword evidence="7" id="KW-1185">Reference proteome</keyword>
<keyword evidence="4" id="KW-0732">Signal</keyword>
<sequence>MRFGTAALSALFLESAASYDFSGMARSVLPGKTLDKRANTTDIPLPINVEASQYWDGADGPWSSFPLQVGTPAQDIRVFISTNGYTTWTVRPLGCQGQASSVSGCEESRGEFFLTNTSLTWVPNSIFQLGLPNEMALGLDDEANYGFDTVTLGWQGSGGPSVQHSTIANMAYYEFWLGTFGLNPQPANFTTYTDPQPSFMTQLKRNNTIPSLSWGYTAGNQYRFSGVYGSLVLGGYDQSKFEATNLTIPFGADVSRNLLVAVQLITTSDHVQLAESSQAFYALIDSTVAYLYLPEVICTAFEDAFGLVWDDYYQYYLVNDTLHKTLLAEQKAVTFTLGQATSGGQTVNITLPYSAFDLELAFPYVANSTRYFPLKRAANDTQYTLGRTFLQEAYVVADYERRNFTVAPCVWQQNAASEIRTIFSPDSEFGFGENGKSSGISGGAIAGIVIGVLAVIAILAAALWFMRRKKQQKKYAAVELEAKSFAAAQSSSSGPSSPMKEDPHAGVNTPTGGELDSSRQIHEIAGASKPNAAEMDAPSRGELDAAGGHHEFYGKLPQNTFEMEGNNEPIFEMDATATQLHELEPDTRRQSWDSGDDRGDEKRYLQMQGY</sequence>
<feature type="chain" id="PRO_5045089759" description="Peptidase A1 domain-containing protein" evidence="4">
    <location>
        <begin position="19"/>
        <end position="610"/>
    </location>
</feature>
<gene>
    <name evidence="6" type="ORF">QM012_004482</name>
</gene>
<dbReference type="PROSITE" id="PS51767">
    <property type="entry name" value="PEPTIDASE_A1"/>
    <property type="match status" value="1"/>
</dbReference>
<proteinExistence type="inferred from homology"/>
<dbReference type="PANTHER" id="PTHR47965:SF101">
    <property type="entry name" value="HYPOTHETICAL ASPARTYL PROTEASE (EUROFUNG)-RELATED"/>
    <property type="match status" value="1"/>
</dbReference>
<feature type="domain" description="Peptidase A1" evidence="5">
    <location>
        <begin position="63"/>
        <end position="407"/>
    </location>
</feature>